<reference evidence="9 10" key="1">
    <citation type="submission" date="2024-02" db="EMBL/GenBank/DDBJ databases">
        <title>Discinaceae phylogenomics.</title>
        <authorList>
            <person name="Dirks A.C."/>
            <person name="James T.Y."/>
        </authorList>
    </citation>
    <scope>NUCLEOTIDE SEQUENCE [LARGE SCALE GENOMIC DNA]</scope>
    <source>
        <strain evidence="9 10">ACD0624</strain>
    </source>
</reference>
<evidence type="ECO:0000256" key="5">
    <source>
        <dbReference type="ARBA" id="ARBA00023136"/>
    </source>
</evidence>
<comment type="similarity">
    <text evidence="2 6">Belongs to the YIP1 family.</text>
</comment>
<accession>A0ABR3GU53</accession>
<feature type="transmembrane region" description="Helical" evidence="6">
    <location>
        <begin position="194"/>
        <end position="214"/>
    </location>
</feature>
<evidence type="ECO:0000256" key="4">
    <source>
        <dbReference type="ARBA" id="ARBA00022989"/>
    </source>
</evidence>
<evidence type="ECO:0000256" key="1">
    <source>
        <dbReference type="ARBA" id="ARBA00004141"/>
    </source>
</evidence>
<comment type="caution">
    <text evidence="9">The sequence shown here is derived from an EMBL/GenBank/DDBJ whole genome shotgun (WGS) entry which is preliminary data.</text>
</comment>
<comment type="subcellular location">
    <subcellularLocation>
        <location evidence="6">Golgi apparatus membrane</location>
        <topology evidence="6">Multi-pass membrane protein</topology>
    </subcellularLocation>
    <subcellularLocation>
        <location evidence="1">Membrane</location>
        <topology evidence="1">Multi-pass membrane protein</topology>
    </subcellularLocation>
</comment>
<dbReference type="EMBL" id="JBBBZM010000014">
    <property type="protein sequence ID" value="KAL0639116.1"/>
    <property type="molecule type" value="Genomic_DNA"/>
</dbReference>
<keyword evidence="3 6" id="KW-0812">Transmembrane</keyword>
<sequence>MASFFNSPPPQQQQPQYGNPNNLQFYQSSYADTGRVSGHTTPQQAGGYGFGGMGSMGSIGSMGSVANGYGGNGGAGPSSREGGLTSGWLAAFGTGGYEDEPPLLEELGINFGHIKMKTLAVLNPLTNVDQHMMDDSDVAGPILFCLLFGAFLLLSGKVHFGYIYGVALLGSISLHLILNLMSPPTHSLNYIRSASVLGYCLLPLVFTSFVGVLYPMNGPIGYFHTALTISWCTYSASNVFVSVLRVKDMRLLVAYPLGLFYSVFGIMAIFGGKAVGDTL</sequence>
<organism evidence="9 10">
    <name type="scientific">Discina gigas</name>
    <dbReference type="NCBI Taxonomy" id="1032678"/>
    <lineage>
        <taxon>Eukaryota</taxon>
        <taxon>Fungi</taxon>
        <taxon>Dikarya</taxon>
        <taxon>Ascomycota</taxon>
        <taxon>Pezizomycotina</taxon>
        <taxon>Pezizomycetes</taxon>
        <taxon>Pezizales</taxon>
        <taxon>Discinaceae</taxon>
        <taxon>Discina</taxon>
    </lineage>
</organism>
<gene>
    <name evidence="9" type="ORF">Q9L58_001799</name>
</gene>
<evidence type="ECO:0000256" key="7">
    <source>
        <dbReference type="SAM" id="MobiDB-lite"/>
    </source>
</evidence>
<feature type="region of interest" description="Disordered" evidence="7">
    <location>
        <begin position="1"/>
        <end position="24"/>
    </location>
</feature>
<feature type="transmembrane region" description="Helical" evidence="6">
    <location>
        <begin position="220"/>
        <end position="244"/>
    </location>
</feature>
<dbReference type="Pfam" id="PF04893">
    <property type="entry name" value="Yip1"/>
    <property type="match status" value="1"/>
</dbReference>
<evidence type="ECO:0000256" key="3">
    <source>
        <dbReference type="ARBA" id="ARBA00022692"/>
    </source>
</evidence>
<evidence type="ECO:0000256" key="6">
    <source>
        <dbReference type="RuleBase" id="RU361264"/>
    </source>
</evidence>
<keyword evidence="10" id="KW-1185">Reference proteome</keyword>
<evidence type="ECO:0000256" key="2">
    <source>
        <dbReference type="ARBA" id="ARBA00010596"/>
    </source>
</evidence>
<name>A0ABR3GU53_9PEZI</name>
<protein>
    <recommendedName>
        <fullName evidence="6">Protein YIP</fullName>
    </recommendedName>
</protein>
<evidence type="ECO:0000313" key="10">
    <source>
        <dbReference type="Proteomes" id="UP001447188"/>
    </source>
</evidence>
<evidence type="ECO:0000313" key="9">
    <source>
        <dbReference type="EMBL" id="KAL0639116.1"/>
    </source>
</evidence>
<dbReference type="PANTHER" id="PTHR21236">
    <property type="entry name" value="GOLGI MEMBRANE PROTEIN YIP1"/>
    <property type="match status" value="1"/>
</dbReference>
<dbReference type="InterPro" id="IPR006977">
    <property type="entry name" value="Yip1_dom"/>
</dbReference>
<evidence type="ECO:0000259" key="8">
    <source>
        <dbReference type="Pfam" id="PF04893"/>
    </source>
</evidence>
<proteinExistence type="inferred from homology"/>
<dbReference type="PANTHER" id="PTHR21236:SF2">
    <property type="entry name" value="PROTEIN YIPF"/>
    <property type="match status" value="1"/>
</dbReference>
<feature type="transmembrane region" description="Helical" evidence="6">
    <location>
        <begin position="138"/>
        <end position="156"/>
    </location>
</feature>
<dbReference type="Proteomes" id="UP001447188">
    <property type="component" value="Unassembled WGS sequence"/>
</dbReference>
<keyword evidence="5 6" id="KW-0472">Membrane</keyword>
<dbReference type="InterPro" id="IPR045231">
    <property type="entry name" value="Yip1/4-like"/>
</dbReference>
<feature type="transmembrane region" description="Helical" evidence="6">
    <location>
        <begin position="162"/>
        <end position="182"/>
    </location>
</feature>
<feature type="domain" description="Yip1" evidence="8">
    <location>
        <begin position="121"/>
        <end position="266"/>
    </location>
</feature>
<feature type="transmembrane region" description="Helical" evidence="6">
    <location>
        <begin position="251"/>
        <end position="270"/>
    </location>
</feature>
<keyword evidence="4 6" id="KW-1133">Transmembrane helix</keyword>